<dbReference type="InterPro" id="IPR037294">
    <property type="entry name" value="ABC_BtuC-like"/>
</dbReference>
<feature type="transmembrane region" description="Helical" evidence="7">
    <location>
        <begin position="230"/>
        <end position="251"/>
    </location>
</feature>
<dbReference type="InterPro" id="IPR001626">
    <property type="entry name" value="ABC_TroCD"/>
</dbReference>
<feature type="transmembrane region" description="Helical" evidence="7">
    <location>
        <begin position="25"/>
        <end position="43"/>
    </location>
</feature>
<comment type="similarity">
    <text evidence="2 6">Belongs to the ABC-3 integral membrane protein family.</text>
</comment>
<reference evidence="8" key="1">
    <citation type="submission" date="2020-10" db="EMBL/GenBank/DDBJ databases">
        <authorList>
            <person name="Gilroy R."/>
        </authorList>
    </citation>
    <scope>NUCLEOTIDE SEQUENCE</scope>
    <source>
        <strain evidence="8">F6-4510</strain>
    </source>
</reference>
<feature type="transmembrane region" description="Helical" evidence="7">
    <location>
        <begin position="207"/>
        <end position="223"/>
    </location>
</feature>
<evidence type="ECO:0000256" key="3">
    <source>
        <dbReference type="ARBA" id="ARBA00022692"/>
    </source>
</evidence>
<comment type="caution">
    <text evidence="8">The sequence shown here is derived from an EMBL/GenBank/DDBJ whole genome shotgun (WGS) entry which is preliminary data.</text>
</comment>
<keyword evidence="5 7" id="KW-0472">Membrane</keyword>
<reference evidence="8" key="2">
    <citation type="journal article" date="2021" name="PeerJ">
        <title>Extensive microbial diversity within the chicken gut microbiome revealed by metagenomics and culture.</title>
        <authorList>
            <person name="Gilroy R."/>
            <person name="Ravi A."/>
            <person name="Getino M."/>
            <person name="Pursley I."/>
            <person name="Horton D.L."/>
            <person name="Alikhan N.F."/>
            <person name="Baker D."/>
            <person name="Gharbi K."/>
            <person name="Hall N."/>
            <person name="Watson M."/>
            <person name="Adriaenssens E.M."/>
            <person name="Foster-Nyarko E."/>
            <person name="Jarju S."/>
            <person name="Secka A."/>
            <person name="Antonio M."/>
            <person name="Oren A."/>
            <person name="Chaudhuri R.R."/>
            <person name="La Ragione R."/>
            <person name="Hildebrand F."/>
            <person name="Pallen M.J."/>
        </authorList>
    </citation>
    <scope>NUCLEOTIDE SEQUENCE</scope>
    <source>
        <strain evidence="8">F6-4510</strain>
    </source>
</reference>
<dbReference type="EMBL" id="JADIMX010000123">
    <property type="protein sequence ID" value="MBO8434968.1"/>
    <property type="molecule type" value="Genomic_DNA"/>
</dbReference>
<dbReference type="GO" id="GO:0043190">
    <property type="term" value="C:ATP-binding cassette (ABC) transporter complex"/>
    <property type="evidence" value="ECO:0007669"/>
    <property type="project" value="InterPro"/>
</dbReference>
<evidence type="ECO:0000313" key="9">
    <source>
        <dbReference type="Proteomes" id="UP000823611"/>
    </source>
</evidence>
<feature type="transmembrane region" description="Helical" evidence="7">
    <location>
        <begin position="183"/>
        <end position="201"/>
    </location>
</feature>
<name>A0A9D9DY66_9FIRM</name>
<dbReference type="PANTHER" id="PTHR30477">
    <property type="entry name" value="ABC-TRANSPORTER METAL-BINDING PROTEIN"/>
    <property type="match status" value="1"/>
</dbReference>
<feature type="transmembrane region" description="Helical" evidence="7">
    <location>
        <begin position="75"/>
        <end position="92"/>
    </location>
</feature>
<protein>
    <submittedName>
        <fullName evidence="8">Metal ABC transporter permease</fullName>
    </submittedName>
</protein>
<feature type="transmembrane region" description="Helical" evidence="7">
    <location>
        <begin position="144"/>
        <end position="162"/>
    </location>
</feature>
<dbReference type="AlphaFoldDB" id="A0A9D9DY66"/>
<dbReference type="Proteomes" id="UP000823611">
    <property type="component" value="Unassembled WGS sequence"/>
</dbReference>
<feature type="transmembrane region" description="Helical" evidence="7">
    <location>
        <begin position="104"/>
        <end position="124"/>
    </location>
</feature>
<gene>
    <name evidence="8" type="ORF">IAC55_06580</name>
</gene>
<keyword evidence="4 7" id="KW-1133">Transmembrane helix</keyword>
<proteinExistence type="inferred from homology"/>
<keyword evidence="3 6" id="KW-0812">Transmembrane</keyword>
<evidence type="ECO:0000256" key="5">
    <source>
        <dbReference type="ARBA" id="ARBA00023136"/>
    </source>
</evidence>
<organism evidence="8 9">
    <name type="scientific">Candidatus Fimicola merdigallinarum</name>
    <dbReference type="NCBI Taxonomy" id="2840819"/>
    <lineage>
        <taxon>Bacteria</taxon>
        <taxon>Bacillati</taxon>
        <taxon>Bacillota</taxon>
        <taxon>Clostridia</taxon>
        <taxon>Lachnospirales</taxon>
        <taxon>Lachnospiraceae</taxon>
        <taxon>Lachnospiraceae incertae sedis</taxon>
        <taxon>Candidatus Fimicola</taxon>
    </lineage>
</organism>
<accession>A0A9D9DY66</accession>
<keyword evidence="6" id="KW-0813">Transport</keyword>
<dbReference type="Pfam" id="PF00950">
    <property type="entry name" value="ABC-3"/>
    <property type="match status" value="1"/>
</dbReference>
<sequence>MEFIYKIFEILLPFDFITYDFMKNALLGTIIVSPLFAFLGTMAVNNKMAFFSDALGHSAFTGIALGVLLGLKNPLISMLVFGIFLSLIITKVKSINTASTDTIISVFSSLSMAIGIVILSKNGGFSKYSSYLIGDILTVTPREILIIFVVLIFTIAIWYKIYNKLLIISINTSLASSRSIKTVLIENIFVILVAIAVMLSIKWIGILTINSMLILPSASARNISRNSRSYLLTTIVISLISGILGLILSYYMDTSASATMVLISSIFFFLTLAIRKIRA</sequence>
<dbReference type="GO" id="GO:0055085">
    <property type="term" value="P:transmembrane transport"/>
    <property type="evidence" value="ECO:0007669"/>
    <property type="project" value="InterPro"/>
</dbReference>
<evidence type="ECO:0000313" key="8">
    <source>
        <dbReference type="EMBL" id="MBO8434968.1"/>
    </source>
</evidence>
<evidence type="ECO:0000256" key="2">
    <source>
        <dbReference type="ARBA" id="ARBA00008034"/>
    </source>
</evidence>
<evidence type="ECO:0000256" key="6">
    <source>
        <dbReference type="RuleBase" id="RU003943"/>
    </source>
</evidence>
<feature type="transmembrane region" description="Helical" evidence="7">
    <location>
        <begin position="257"/>
        <end position="274"/>
    </location>
</feature>
<comment type="subcellular location">
    <subcellularLocation>
        <location evidence="6">Cell membrane</location>
        <topology evidence="6">Multi-pass membrane protein</topology>
    </subcellularLocation>
    <subcellularLocation>
        <location evidence="1">Membrane</location>
        <topology evidence="1">Multi-pass membrane protein</topology>
    </subcellularLocation>
</comment>
<dbReference type="PANTHER" id="PTHR30477:SF0">
    <property type="entry name" value="METAL TRANSPORT SYSTEM MEMBRANE PROTEIN TM_0125-RELATED"/>
    <property type="match status" value="1"/>
</dbReference>
<dbReference type="Gene3D" id="1.10.3470.10">
    <property type="entry name" value="ABC transporter involved in vitamin B12 uptake, BtuC"/>
    <property type="match status" value="1"/>
</dbReference>
<dbReference type="SUPFAM" id="SSF81345">
    <property type="entry name" value="ABC transporter involved in vitamin B12 uptake, BtuC"/>
    <property type="match status" value="1"/>
</dbReference>
<evidence type="ECO:0000256" key="1">
    <source>
        <dbReference type="ARBA" id="ARBA00004141"/>
    </source>
</evidence>
<evidence type="ECO:0000256" key="4">
    <source>
        <dbReference type="ARBA" id="ARBA00022989"/>
    </source>
</evidence>
<evidence type="ECO:0000256" key="7">
    <source>
        <dbReference type="SAM" id="Phobius"/>
    </source>
</evidence>